<keyword evidence="1" id="KW-0812">Transmembrane</keyword>
<evidence type="ECO:0000313" key="2">
    <source>
        <dbReference type="Ensembl" id="ENSFHEP00000018778.1"/>
    </source>
</evidence>
<dbReference type="PANTHER" id="PTHR21325">
    <property type="entry name" value="PHOSPHOLIPASE B, PLB1"/>
    <property type="match status" value="1"/>
</dbReference>
<organism evidence="2 3">
    <name type="scientific">Fundulus heteroclitus</name>
    <name type="common">Killifish</name>
    <name type="synonym">Mummichog</name>
    <dbReference type="NCBI Taxonomy" id="8078"/>
    <lineage>
        <taxon>Eukaryota</taxon>
        <taxon>Metazoa</taxon>
        <taxon>Chordata</taxon>
        <taxon>Craniata</taxon>
        <taxon>Vertebrata</taxon>
        <taxon>Euteleostomi</taxon>
        <taxon>Actinopterygii</taxon>
        <taxon>Neopterygii</taxon>
        <taxon>Teleostei</taxon>
        <taxon>Neoteleostei</taxon>
        <taxon>Acanthomorphata</taxon>
        <taxon>Ovalentaria</taxon>
        <taxon>Atherinomorphae</taxon>
        <taxon>Cyprinodontiformes</taxon>
        <taxon>Fundulidae</taxon>
        <taxon>Fundulus</taxon>
    </lineage>
</organism>
<keyword evidence="3" id="KW-1185">Reference proteome</keyword>
<dbReference type="Proteomes" id="UP000265000">
    <property type="component" value="Unplaced"/>
</dbReference>
<dbReference type="PANTHER" id="PTHR21325:SF52">
    <property type="entry name" value="PHOSPHOLIPASE B1, MEMBRANE-ASSOCIATED"/>
    <property type="match status" value="1"/>
</dbReference>
<sequence>VEEIKRINRNYQTEIEYLVSGDRYDGKEDFAVVLQPFFHYSFIPQTGTDTSFFSVDCFHMSERAHAEMAIALWNNMLEPVGRKQAYNNFTHDRSKIRCPSEASPFIFTKINSLPAPPVPTADPTTDSIATTLGSTTPPRCSASIPVWVPVVVGVVSLLAGIIGCWLVMSFIRRTRTKKSANSFQNRATEF</sequence>
<feature type="transmembrane region" description="Helical" evidence="1">
    <location>
        <begin position="146"/>
        <end position="168"/>
    </location>
</feature>
<accession>A0A3Q2PXQ1</accession>
<keyword evidence="1" id="KW-0472">Membrane</keyword>
<dbReference type="GO" id="GO:0004622">
    <property type="term" value="F:phosphatidylcholine lysophospholipase activity"/>
    <property type="evidence" value="ECO:0007669"/>
    <property type="project" value="TreeGrafter"/>
</dbReference>
<dbReference type="InterPro" id="IPR038885">
    <property type="entry name" value="PLB1"/>
</dbReference>
<dbReference type="GO" id="GO:0006644">
    <property type="term" value="P:phospholipid metabolic process"/>
    <property type="evidence" value="ECO:0007669"/>
    <property type="project" value="TreeGrafter"/>
</dbReference>
<dbReference type="GO" id="GO:0031526">
    <property type="term" value="C:brush border membrane"/>
    <property type="evidence" value="ECO:0007669"/>
    <property type="project" value="TreeGrafter"/>
</dbReference>
<evidence type="ECO:0000313" key="3">
    <source>
        <dbReference type="Proteomes" id="UP000265000"/>
    </source>
</evidence>
<reference evidence="2" key="1">
    <citation type="submission" date="2025-08" db="UniProtKB">
        <authorList>
            <consortium name="Ensembl"/>
        </authorList>
    </citation>
    <scope>IDENTIFICATION</scope>
</reference>
<dbReference type="GO" id="GO:0004623">
    <property type="term" value="F:phospholipase A2 activity"/>
    <property type="evidence" value="ECO:0007669"/>
    <property type="project" value="TreeGrafter"/>
</dbReference>
<reference evidence="2" key="2">
    <citation type="submission" date="2025-09" db="UniProtKB">
        <authorList>
            <consortium name="Ensembl"/>
        </authorList>
    </citation>
    <scope>IDENTIFICATION</scope>
</reference>
<protein>
    <submittedName>
        <fullName evidence="2">Uncharacterized protein</fullName>
    </submittedName>
</protein>
<evidence type="ECO:0000256" key="1">
    <source>
        <dbReference type="SAM" id="Phobius"/>
    </source>
</evidence>
<dbReference type="Ensembl" id="ENSFHET00000027853.1">
    <property type="protein sequence ID" value="ENSFHEP00000018778.1"/>
    <property type="gene ID" value="ENSFHEG00000020677.1"/>
</dbReference>
<dbReference type="STRING" id="8078.ENSFHEP00000018778"/>
<proteinExistence type="predicted"/>
<name>A0A3Q2PXQ1_FUNHE</name>
<dbReference type="AlphaFoldDB" id="A0A3Q2PXQ1"/>
<dbReference type="GO" id="GO:0050253">
    <property type="term" value="F:retinyl-palmitate esterase activity"/>
    <property type="evidence" value="ECO:0007669"/>
    <property type="project" value="TreeGrafter"/>
</dbReference>
<dbReference type="GeneTree" id="ENSGT00530000063883"/>
<keyword evidence="1" id="KW-1133">Transmembrane helix</keyword>